<proteinExistence type="predicted"/>
<sequence>MKDVIKLTTLEQIKAYSDPYRLRIITFLRNNMEAATVKEIADNLGEVPAKIHYHIKKLERAGIIELIRTKEIKGIIAKYYYLTADRYDIVGENITDQAKQVYKSEVLNLINDYYDTSRSEVIESVSGRISEGHQSNNVSILTRTVYLTEEEFEMINKITRELIGKHEKKADGLIPCHIFTVLSKQK</sequence>
<dbReference type="InterPro" id="IPR036390">
    <property type="entry name" value="WH_DNA-bd_sf"/>
</dbReference>
<comment type="caution">
    <text evidence="2">The sequence shown here is derived from an EMBL/GenBank/DDBJ whole genome shotgun (WGS) entry which is preliminary data.</text>
</comment>
<dbReference type="InterPro" id="IPR011991">
    <property type="entry name" value="ArsR-like_HTH"/>
</dbReference>
<evidence type="ECO:0000313" key="3">
    <source>
        <dbReference type="Proteomes" id="UP000679179"/>
    </source>
</evidence>
<dbReference type="CDD" id="cd00090">
    <property type="entry name" value="HTH_ARSR"/>
    <property type="match status" value="1"/>
</dbReference>
<evidence type="ECO:0000313" key="2">
    <source>
        <dbReference type="EMBL" id="GIM29557.1"/>
    </source>
</evidence>
<dbReference type="EMBL" id="BOPZ01000019">
    <property type="protein sequence ID" value="GIM29557.1"/>
    <property type="molecule type" value="Genomic_DNA"/>
</dbReference>
<dbReference type="AlphaFoldDB" id="A0A919S0G8"/>
<dbReference type="PANTHER" id="PTHR38600">
    <property type="entry name" value="TRANSCRIPTIONAL REGULATORY PROTEIN"/>
    <property type="match status" value="1"/>
</dbReference>
<dbReference type="GO" id="GO:0003700">
    <property type="term" value="F:DNA-binding transcription factor activity"/>
    <property type="evidence" value="ECO:0007669"/>
    <property type="project" value="InterPro"/>
</dbReference>
<protein>
    <recommendedName>
        <fullName evidence="1">HTH arsR-type domain-containing protein</fullName>
    </recommendedName>
</protein>
<feature type="domain" description="HTH arsR-type" evidence="1">
    <location>
        <begin position="11"/>
        <end position="95"/>
    </location>
</feature>
<name>A0A919S0G8_9CLOT</name>
<gene>
    <name evidence="2" type="ORF">CPJCM30710_22230</name>
</gene>
<keyword evidence="3" id="KW-1185">Reference proteome</keyword>
<organism evidence="2 3">
    <name type="scientific">Clostridium polyendosporum</name>
    <dbReference type="NCBI Taxonomy" id="69208"/>
    <lineage>
        <taxon>Bacteria</taxon>
        <taxon>Bacillati</taxon>
        <taxon>Bacillota</taxon>
        <taxon>Clostridia</taxon>
        <taxon>Eubacteriales</taxon>
        <taxon>Clostridiaceae</taxon>
        <taxon>Clostridium</taxon>
    </lineage>
</organism>
<dbReference type="Pfam" id="PF12840">
    <property type="entry name" value="HTH_20"/>
    <property type="match status" value="1"/>
</dbReference>
<dbReference type="SUPFAM" id="SSF46785">
    <property type="entry name" value="Winged helix' DNA-binding domain"/>
    <property type="match status" value="1"/>
</dbReference>
<dbReference type="SMART" id="SM00418">
    <property type="entry name" value="HTH_ARSR"/>
    <property type="match status" value="1"/>
</dbReference>
<reference evidence="2" key="1">
    <citation type="submission" date="2021-03" db="EMBL/GenBank/DDBJ databases">
        <title>Taxonomic study of Clostridium polyendosporum from meadow-gley soil under rice.</title>
        <authorList>
            <person name="Kobayashi H."/>
            <person name="Tanizawa Y."/>
            <person name="Yagura M."/>
        </authorList>
    </citation>
    <scope>NUCLEOTIDE SEQUENCE</scope>
    <source>
        <strain evidence="2">JCM 30710</strain>
    </source>
</reference>
<evidence type="ECO:0000259" key="1">
    <source>
        <dbReference type="SMART" id="SM00418"/>
    </source>
</evidence>
<dbReference type="PANTHER" id="PTHR38600:SF2">
    <property type="entry name" value="SLL0088 PROTEIN"/>
    <property type="match status" value="1"/>
</dbReference>
<accession>A0A919S0G8</accession>
<dbReference type="InterPro" id="IPR001845">
    <property type="entry name" value="HTH_ArsR_DNA-bd_dom"/>
</dbReference>
<dbReference type="RefSeq" id="WP_212904251.1">
    <property type="nucleotide sequence ID" value="NZ_BOPZ01000019.1"/>
</dbReference>
<dbReference type="InterPro" id="IPR036388">
    <property type="entry name" value="WH-like_DNA-bd_sf"/>
</dbReference>
<dbReference type="Gene3D" id="1.10.10.10">
    <property type="entry name" value="Winged helix-like DNA-binding domain superfamily/Winged helix DNA-binding domain"/>
    <property type="match status" value="1"/>
</dbReference>
<dbReference type="Proteomes" id="UP000679179">
    <property type="component" value="Unassembled WGS sequence"/>
</dbReference>